<dbReference type="InterPro" id="IPR002347">
    <property type="entry name" value="SDR_fam"/>
</dbReference>
<dbReference type="GO" id="GO:0016491">
    <property type="term" value="F:oxidoreductase activity"/>
    <property type="evidence" value="ECO:0007669"/>
    <property type="project" value="UniProtKB-KW"/>
</dbReference>
<keyword evidence="4" id="KW-1185">Reference proteome</keyword>
<protein>
    <submittedName>
        <fullName evidence="3">Uncharacterized protein</fullName>
    </submittedName>
</protein>
<dbReference type="GO" id="GO:0008202">
    <property type="term" value="P:steroid metabolic process"/>
    <property type="evidence" value="ECO:0007669"/>
    <property type="project" value="TreeGrafter"/>
</dbReference>
<name>A0A2T7PAW3_POMCA</name>
<dbReference type="PRINTS" id="PR00081">
    <property type="entry name" value="GDHRDH"/>
</dbReference>
<dbReference type="SUPFAM" id="SSF51735">
    <property type="entry name" value="NAD(P)-binding Rossmann-fold domains"/>
    <property type="match status" value="2"/>
</dbReference>
<keyword evidence="2" id="KW-1133">Transmembrane helix</keyword>
<dbReference type="OrthoDB" id="5296at2759"/>
<sequence>MSSSLSSSMSIQVSITTIEDTHVFILLLAVLGFRVFAACLTSQAAEKLQAETSSRVTTLVLDVTDEKSISAARDFVAARLPEGQGLWGVVNNAGIVGPVCPSEWVSRDGYQTCLAVNLLGLIDVTRTFLPLVRRARGRVVNISSVSGRIAFAASPYCVSKYGVEAFSDCLRREVYRQGVQVCIIEPGAFKTDISKPDIVLKSHKMSYDATPADIRQHYPDFTVEACKLNDKMLTRASAIVSPKLHLVVDAYVLALTSRFPPTRQLVGSDVRLFYRLLWNLPTPLTDWILNCCFVACLFLAVVFIYQLVTWLRSRIRVGDYHKKHVLVTGCDTGFGNLLAKRLDGVVRVPSVCRLSDVTSAEKLQEETSSRVTTLVLDVTDEKSISAARDFVAARLPEGQGLWGVVNNAGIAGRSGPSEWVSRDGYQTCLAVNLLGLIDVTRTFLPLVRRARGRVVNISSMLGRIAVGNSPYCVSKYGVEAFSDCLRREVYRQGVLVCIIEPGVFKTDMFRHDSLLKSLKMSYDATSADIRQHYPDFTVEALDKLITRASAMTSAKLHLVVDAYVLALTSRFPPTRQLVGSDVCLFYRLLWNLPTPLTDWILVKLRESAAY</sequence>
<dbReference type="PRINTS" id="PR00080">
    <property type="entry name" value="SDRFAMILY"/>
</dbReference>
<dbReference type="PANTHER" id="PTHR43313">
    <property type="entry name" value="SHORT-CHAIN DEHYDROGENASE/REDUCTASE FAMILY 9C"/>
    <property type="match status" value="1"/>
</dbReference>
<proteinExistence type="predicted"/>
<dbReference type="Pfam" id="PF00106">
    <property type="entry name" value="adh_short"/>
    <property type="match status" value="2"/>
</dbReference>
<gene>
    <name evidence="3" type="ORF">C0Q70_09833</name>
</gene>
<evidence type="ECO:0000256" key="1">
    <source>
        <dbReference type="ARBA" id="ARBA00023002"/>
    </source>
</evidence>
<evidence type="ECO:0000313" key="4">
    <source>
        <dbReference type="Proteomes" id="UP000245119"/>
    </source>
</evidence>
<dbReference type="InterPro" id="IPR036291">
    <property type="entry name" value="NAD(P)-bd_dom_sf"/>
</dbReference>
<dbReference type="PANTHER" id="PTHR43313:SF50">
    <property type="entry name" value="GH26015P"/>
    <property type="match status" value="1"/>
</dbReference>
<dbReference type="EMBL" id="PZQS01000005">
    <property type="protein sequence ID" value="PVD30565.1"/>
    <property type="molecule type" value="Genomic_DNA"/>
</dbReference>
<dbReference type="Proteomes" id="UP000245119">
    <property type="component" value="Linkage Group LG5"/>
</dbReference>
<dbReference type="AlphaFoldDB" id="A0A2T7PAW3"/>
<keyword evidence="2" id="KW-0812">Transmembrane</keyword>
<dbReference type="PROSITE" id="PS00061">
    <property type="entry name" value="ADH_SHORT"/>
    <property type="match status" value="2"/>
</dbReference>
<keyword evidence="2" id="KW-0472">Membrane</keyword>
<evidence type="ECO:0000256" key="2">
    <source>
        <dbReference type="SAM" id="Phobius"/>
    </source>
</evidence>
<accession>A0A2T7PAW3</accession>
<evidence type="ECO:0000313" key="3">
    <source>
        <dbReference type="EMBL" id="PVD30565.1"/>
    </source>
</evidence>
<comment type="caution">
    <text evidence="3">The sequence shown here is derived from an EMBL/GenBank/DDBJ whole genome shotgun (WGS) entry which is preliminary data.</text>
</comment>
<feature type="transmembrane region" description="Helical" evidence="2">
    <location>
        <begin position="287"/>
        <end position="308"/>
    </location>
</feature>
<dbReference type="Gene3D" id="3.40.50.720">
    <property type="entry name" value="NAD(P)-binding Rossmann-like Domain"/>
    <property type="match status" value="2"/>
</dbReference>
<reference evidence="3 4" key="1">
    <citation type="submission" date="2018-04" db="EMBL/GenBank/DDBJ databases">
        <title>The genome of golden apple snail Pomacea canaliculata provides insight into stress tolerance and invasive adaptation.</title>
        <authorList>
            <person name="Liu C."/>
            <person name="Liu B."/>
            <person name="Ren Y."/>
            <person name="Zhang Y."/>
            <person name="Wang H."/>
            <person name="Li S."/>
            <person name="Jiang F."/>
            <person name="Yin L."/>
            <person name="Zhang G."/>
            <person name="Qian W."/>
            <person name="Fan W."/>
        </authorList>
    </citation>
    <scope>NUCLEOTIDE SEQUENCE [LARGE SCALE GENOMIC DNA]</scope>
    <source>
        <strain evidence="3">SZHN2017</strain>
        <tissue evidence="3">Muscle</tissue>
    </source>
</reference>
<organism evidence="3 4">
    <name type="scientific">Pomacea canaliculata</name>
    <name type="common">Golden apple snail</name>
    <dbReference type="NCBI Taxonomy" id="400727"/>
    <lineage>
        <taxon>Eukaryota</taxon>
        <taxon>Metazoa</taxon>
        <taxon>Spiralia</taxon>
        <taxon>Lophotrochozoa</taxon>
        <taxon>Mollusca</taxon>
        <taxon>Gastropoda</taxon>
        <taxon>Caenogastropoda</taxon>
        <taxon>Architaenioglossa</taxon>
        <taxon>Ampullarioidea</taxon>
        <taxon>Ampullariidae</taxon>
        <taxon>Pomacea</taxon>
    </lineage>
</organism>
<dbReference type="InterPro" id="IPR020904">
    <property type="entry name" value="Sc_DH/Rdtase_CS"/>
</dbReference>
<keyword evidence="1" id="KW-0560">Oxidoreductase</keyword>